<dbReference type="AlphaFoldDB" id="A0A9D4ZJ62"/>
<feature type="binding site" evidence="15">
    <location>
        <position position="69"/>
    </location>
    <ligand>
        <name>Ca(2+)</name>
        <dbReference type="ChEBI" id="CHEBI:29108"/>
        <label>1</label>
    </ligand>
</feature>
<keyword evidence="4 18" id="KW-0575">Peroxidase</keyword>
<dbReference type="InterPro" id="IPR033905">
    <property type="entry name" value="Secretory_peroxidase"/>
</dbReference>
<evidence type="ECO:0000256" key="18">
    <source>
        <dbReference type="RuleBase" id="RU362060"/>
    </source>
</evidence>
<evidence type="ECO:0000256" key="16">
    <source>
        <dbReference type="PIRSR" id="PIRSR600823-4"/>
    </source>
</evidence>
<evidence type="ECO:0000313" key="20">
    <source>
        <dbReference type="EMBL" id="KAI5077469.1"/>
    </source>
</evidence>
<keyword evidence="8 18" id="KW-0560">Oxidoreductase</keyword>
<dbReference type="InterPro" id="IPR010255">
    <property type="entry name" value="Haem_peroxidase_sf"/>
</dbReference>
<keyword evidence="18" id="KW-0732">Signal</keyword>
<feature type="active site" description="Proton acceptor" evidence="13">
    <location>
        <position position="68"/>
    </location>
</feature>
<keyword evidence="6 15" id="KW-0479">Metal-binding</keyword>
<dbReference type="FunFam" id="1.10.520.10:FF:000001">
    <property type="entry name" value="Peroxidase"/>
    <property type="match status" value="1"/>
</dbReference>
<evidence type="ECO:0000256" key="4">
    <source>
        <dbReference type="ARBA" id="ARBA00022559"/>
    </source>
</evidence>
<comment type="cofactor">
    <cofactor evidence="15 18">
        <name>heme b</name>
        <dbReference type="ChEBI" id="CHEBI:60344"/>
    </cofactor>
    <text evidence="15 18">Binds 1 heme b (iron(II)-protoporphyrin IX) group per subunit.</text>
</comment>
<comment type="function">
    <text evidence="18">Removal of H(2)O(2), oxidation of toxic reductants, biosynthesis and degradation of lignin, suberization, auxin catabolism, response to environmental stresses such as wounding, pathogen attack and oxidative stress.</text>
</comment>
<dbReference type="CDD" id="cd00693">
    <property type="entry name" value="secretory_peroxidase"/>
    <property type="match status" value="1"/>
</dbReference>
<dbReference type="InterPro" id="IPR019794">
    <property type="entry name" value="Peroxidases_AS"/>
</dbReference>
<dbReference type="GO" id="GO:0042744">
    <property type="term" value="P:hydrogen peroxide catabolic process"/>
    <property type="evidence" value="ECO:0007669"/>
    <property type="project" value="UniProtKB-KW"/>
</dbReference>
<feature type="domain" description="Plant heme peroxidase family profile" evidence="19">
    <location>
        <begin position="27"/>
        <end position="329"/>
    </location>
</feature>
<dbReference type="GO" id="GO:0046872">
    <property type="term" value="F:metal ion binding"/>
    <property type="evidence" value="ECO:0007669"/>
    <property type="project" value="UniProtKB-UniRule"/>
</dbReference>
<evidence type="ECO:0000256" key="13">
    <source>
        <dbReference type="PIRSR" id="PIRSR600823-1"/>
    </source>
</evidence>
<feature type="disulfide bond" evidence="17">
    <location>
        <begin position="123"/>
        <end position="325"/>
    </location>
</feature>
<keyword evidence="7 15" id="KW-0106">Calcium</keyword>
<feature type="binding site" evidence="15">
    <location>
        <position position="196"/>
    </location>
    <ligand>
        <name>Ca(2+)</name>
        <dbReference type="ChEBI" id="CHEBI:29108"/>
        <label>2</label>
    </ligand>
</feature>
<dbReference type="PROSITE" id="PS50873">
    <property type="entry name" value="PEROXIDASE_4"/>
    <property type="match status" value="1"/>
</dbReference>
<dbReference type="Gene3D" id="1.10.420.10">
    <property type="entry name" value="Peroxidase, domain 2"/>
    <property type="match status" value="1"/>
</dbReference>
<evidence type="ECO:0000256" key="17">
    <source>
        <dbReference type="PIRSR" id="PIRSR600823-5"/>
    </source>
</evidence>
<evidence type="ECO:0000256" key="10">
    <source>
        <dbReference type="ARBA" id="ARBA00023157"/>
    </source>
</evidence>
<evidence type="ECO:0000259" key="19">
    <source>
        <dbReference type="PROSITE" id="PS50873"/>
    </source>
</evidence>
<proteinExistence type="inferred from homology"/>
<comment type="cofactor">
    <cofactor evidence="15 18">
        <name>Ca(2+)</name>
        <dbReference type="ChEBI" id="CHEBI:29108"/>
    </cofactor>
    <text evidence="15 18">Binds 2 calcium ions per subunit.</text>
</comment>
<dbReference type="GO" id="GO:0005576">
    <property type="term" value="C:extracellular region"/>
    <property type="evidence" value="ECO:0007669"/>
    <property type="project" value="UniProtKB-SubCell"/>
</dbReference>
<comment type="catalytic activity">
    <reaction evidence="1 18">
        <text>2 a phenolic donor + H2O2 = 2 a phenolic radical donor + 2 H2O</text>
        <dbReference type="Rhea" id="RHEA:56136"/>
        <dbReference type="ChEBI" id="CHEBI:15377"/>
        <dbReference type="ChEBI" id="CHEBI:16240"/>
        <dbReference type="ChEBI" id="CHEBI:139520"/>
        <dbReference type="ChEBI" id="CHEBI:139521"/>
        <dbReference type="EC" id="1.11.1.7"/>
    </reaction>
</comment>
<evidence type="ECO:0000256" key="5">
    <source>
        <dbReference type="ARBA" id="ARBA00022617"/>
    </source>
</evidence>
<dbReference type="InterPro" id="IPR002016">
    <property type="entry name" value="Haem_peroxidase"/>
</dbReference>
<feature type="site" description="Transition state stabilizer" evidence="16">
    <location>
        <position position="64"/>
    </location>
</feature>
<evidence type="ECO:0000256" key="8">
    <source>
        <dbReference type="ARBA" id="ARBA00023002"/>
    </source>
</evidence>
<evidence type="ECO:0000256" key="11">
    <source>
        <dbReference type="ARBA" id="ARBA00023180"/>
    </source>
</evidence>
<dbReference type="InterPro" id="IPR019793">
    <property type="entry name" value="Peroxidases_heam-ligand_BS"/>
</dbReference>
<keyword evidence="11" id="KW-0325">Glycoprotein</keyword>
<evidence type="ECO:0000313" key="21">
    <source>
        <dbReference type="Proteomes" id="UP000886520"/>
    </source>
</evidence>
<feature type="disulfide bond" evidence="17">
    <location>
        <begin position="202"/>
        <end position="234"/>
    </location>
</feature>
<dbReference type="EC" id="1.11.1.7" evidence="3 18"/>
<evidence type="ECO:0000256" key="9">
    <source>
        <dbReference type="ARBA" id="ARBA00023004"/>
    </source>
</evidence>
<evidence type="ECO:0000256" key="1">
    <source>
        <dbReference type="ARBA" id="ARBA00000189"/>
    </source>
</evidence>
<dbReference type="InterPro" id="IPR000823">
    <property type="entry name" value="Peroxidase_pln"/>
</dbReference>
<feature type="binding site" evidence="15">
    <location>
        <position position="76"/>
    </location>
    <ligand>
        <name>Ca(2+)</name>
        <dbReference type="ChEBI" id="CHEBI:29108"/>
        <label>1</label>
    </ligand>
</feature>
<feature type="disulfide bond" evidence="17">
    <location>
        <begin position="37"/>
        <end position="117"/>
    </location>
</feature>
<evidence type="ECO:0000256" key="3">
    <source>
        <dbReference type="ARBA" id="ARBA00012313"/>
    </source>
</evidence>
<feature type="binding site" evidence="15">
    <location>
        <position position="72"/>
    </location>
    <ligand>
        <name>Ca(2+)</name>
        <dbReference type="ChEBI" id="CHEBI:29108"/>
        <label>1</label>
    </ligand>
</feature>
<feature type="binding site" evidence="15">
    <location>
        <position position="250"/>
    </location>
    <ligand>
        <name>Ca(2+)</name>
        <dbReference type="ChEBI" id="CHEBI:29108"/>
        <label>2</label>
    </ligand>
</feature>
<keyword evidence="5 18" id="KW-0349">Heme</keyword>
<reference evidence="20" key="1">
    <citation type="submission" date="2021-01" db="EMBL/GenBank/DDBJ databases">
        <title>Adiantum capillus-veneris genome.</title>
        <authorList>
            <person name="Fang Y."/>
            <person name="Liao Q."/>
        </authorList>
    </citation>
    <scope>NUCLEOTIDE SEQUENCE</scope>
    <source>
        <strain evidence="20">H3</strain>
        <tissue evidence="20">Leaf</tissue>
    </source>
</reference>
<dbReference type="SUPFAM" id="SSF48113">
    <property type="entry name" value="Heme-dependent peroxidases"/>
    <property type="match status" value="1"/>
</dbReference>
<keyword evidence="21" id="KW-1185">Reference proteome</keyword>
<feature type="signal peptide" evidence="18">
    <location>
        <begin position="1"/>
        <end position="26"/>
    </location>
</feature>
<feature type="binding site" evidence="15">
    <location>
        <position position="74"/>
    </location>
    <ligand>
        <name>Ca(2+)</name>
        <dbReference type="ChEBI" id="CHEBI:29108"/>
        <label>1</label>
    </ligand>
</feature>
<feature type="binding site" description="axial binding residue" evidence="15">
    <location>
        <position position="195"/>
    </location>
    <ligand>
        <name>heme b</name>
        <dbReference type="ChEBI" id="CHEBI:60344"/>
    </ligand>
    <ligandPart>
        <name>Fe</name>
        <dbReference type="ChEBI" id="CHEBI:18248"/>
    </ligandPart>
</feature>
<dbReference type="EMBL" id="JABFUD020000007">
    <property type="protein sequence ID" value="KAI5077469.1"/>
    <property type="molecule type" value="Genomic_DNA"/>
</dbReference>
<comment type="subcellular location">
    <subcellularLocation>
        <location evidence="18">Secreted</location>
    </subcellularLocation>
</comment>
<keyword evidence="18" id="KW-0964">Secreted</keyword>
<protein>
    <recommendedName>
        <fullName evidence="3 18">Peroxidase</fullName>
        <ecNumber evidence="3 18">1.11.1.7</ecNumber>
    </recommendedName>
</protein>
<evidence type="ECO:0000256" key="7">
    <source>
        <dbReference type="ARBA" id="ARBA00022837"/>
    </source>
</evidence>
<name>A0A9D4ZJ62_ADICA</name>
<dbReference type="PROSITE" id="PS00435">
    <property type="entry name" value="PEROXIDASE_1"/>
    <property type="match status" value="1"/>
</dbReference>
<evidence type="ECO:0000256" key="15">
    <source>
        <dbReference type="PIRSR" id="PIRSR600823-3"/>
    </source>
</evidence>
<dbReference type="GO" id="GO:0140825">
    <property type="term" value="F:lactoperoxidase activity"/>
    <property type="evidence" value="ECO:0007669"/>
    <property type="project" value="UniProtKB-EC"/>
</dbReference>
<dbReference type="PRINTS" id="PR00458">
    <property type="entry name" value="PEROXIDASE"/>
</dbReference>
<sequence length="329" mass="35214">MKLTFTTWMAIMATTLIVVSNGVVQAQLTSNFYNSSCPNVQAIVRSGMRSAVQKEARMAASILRLFFHDCFVQGCDASVLLDDTPTMQGEKNALPNANSLRGFDVVDTLKANVESSCPGVVSCADILALASRDAVVLSGGPTWNVLLGRRDSLTASYSGANANLPAPFDDLNTLIKKFQAQGLSVSDLVTLSGAHTIGQARCVNFRARLYNNDGTGEPDSTLSTTYLQQLQSNCPSNGSDDNLAPLDLQTATQFDNCYFNNLVNQKGLLGSDQELFSSNDSSTTPIVQKYAQSSRGFFANFPTSMISMGNISPLTGTSGQIRTNCHAIN</sequence>
<evidence type="ECO:0000256" key="6">
    <source>
        <dbReference type="ARBA" id="ARBA00022723"/>
    </source>
</evidence>
<feature type="binding site" evidence="15">
    <location>
        <position position="247"/>
    </location>
    <ligand>
        <name>Ca(2+)</name>
        <dbReference type="ChEBI" id="CHEBI:29108"/>
        <label>2</label>
    </ligand>
</feature>
<keyword evidence="9 15" id="KW-0408">Iron</keyword>
<dbReference type="FunFam" id="1.10.420.10:FF:000001">
    <property type="entry name" value="Peroxidase"/>
    <property type="match status" value="1"/>
</dbReference>
<feature type="binding site" evidence="14">
    <location>
        <position position="165"/>
    </location>
    <ligand>
        <name>substrate</name>
    </ligand>
</feature>
<dbReference type="Pfam" id="PF00141">
    <property type="entry name" value="peroxidase"/>
    <property type="match status" value="1"/>
</dbReference>
<dbReference type="PROSITE" id="PS00436">
    <property type="entry name" value="PEROXIDASE_2"/>
    <property type="match status" value="1"/>
</dbReference>
<evidence type="ECO:0000256" key="12">
    <source>
        <dbReference type="ARBA" id="ARBA00023324"/>
    </source>
</evidence>
<dbReference type="GO" id="GO:0020037">
    <property type="term" value="F:heme binding"/>
    <property type="evidence" value="ECO:0007669"/>
    <property type="project" value="UniProtKB-UniRule"/>
</dbReference>
<dbReference type="PANTHER" id="PTHR31388">
    <property type="entry name" value="PEROXIDASE 72-RELATED"/>
    <property type="match status" value="1"/>
</dbReference>
<accession>A0A9D4ZJ62</accession>
<evidence type="ECO:0000256" key="2">
    <source>
        <dbReference type="ARBA" id="ARBA00006873"/>
    </source>
</evidence>
<gene>
    <name evidence="20" type="ORF">GOP47_0007293</name>
</gene>
<comment type="similarity">
    <text evidence="18">Belongs to the peroxidase family. Classical plant (class III) peroxidase subfamily.</text>
</comment>
<dbReference type="Proteomes" id="UP000886520">
    <property type="component" value="Chromosome 7"/>
</dbReference>
<dbReference type="PRINTS" id="PR00461">
    <property type="entry name" value="PLPEROXIDASE"/>
</dbReference>
<keyword evidence="12 18" id="KW-0376">Hydrogen peroxide</keyword>
<dbReference type="Gene3D" id="1.10.520.10">
    <property type="match status" value="1"/>
</dbReference>
<feature type="binding site" evidence="15">
    <location>
        <position position="78"/>
    </location>
    <ligand>
        <name>Ca(2+)</name>
        <dbReference type="ChEBI" id="CHEBI:29108"/>
        <label>1</label>
    </ligand>
</feature>
<feature type="binding site" evidence="15">
    <location>
        <position position="255"/>
    </location>
    <ligand>
        <name>Ca(2+)</name>
        <dbReference type="ChEBI" id="CHEBI:29108"/>
        <label>2</label>
    </ligand>
</feature>
<dbReference type="GO" id="GO:0006979">
    <property type="term" value="P:response to oxidative stress"/>
    <property type="evidence" value="ECO:0007669"/>
    <property type="project" value="UniProtKB-UniRule"/>
</dbReference>
<feature type="binding site" evidence="15">
    <location>
        <position position="90"/>
    </location>
    <ligand>
        <name>Ca(2+)</name>
        <dbReference type="ChEBI" id="CHEBI:29108"/>
        <label>1</label>
    </ligand>
</feature>
<keyword evidence="10 17" id="KW-1015">Disulfide bond</keyword>
<comment type="caution">
    <text evidence="20">The sequence shown here is derived from an EMBL/GenBank/DDBJ whole genome shotgun (WGS) entry which is preliminary data.</text>
</comment>
<feature type="chain" id="PRO_5039750392" description="Peroxidase" evidence="18">
    <location>
        <begin position="27"/>
        <end position="329"/>
    </location>
</feature>
<organism evidence="20 21">
    <name type="scientific">Adiantum capillus-veneris</name>
    <name type="common">Maidenhair fern</name>
    <dbReference type="NCBI Taxonomy" id="13818"/>
    <lineage>
        <taxon>Eukaryota</taxon>
        <taxon>Viridiplantae</taxon>
        <taxon>Streptophyta</taxon>
        <taxon>Embryophyta</taxon>
        <taxon>Tracheophyta</taxon>
        <taxon>Polypodiopsida</taxon>
        <taxon>Polypodiidae</taxon>
        <taxon>Polypodiales</taxon>
        <taxon>Pteridineae</taxon>
        <taxon>Pteridaceae</taxon>
        <taxon>Vittarioideae</taxon>
        <taxon>Adiantum</taxon>
    </lineage>
</organism>
<comment type="similarity">
    <text evidence="2">Belongs to the peroxidase family. Ascorbate peroxidase subfamily.</text>
</comment>
<dbReference type="PANTHER" id="PTHR31388:SF5">
    <property type="entry name" value="PEROXIDASE"/>
    <property type="match status" value="1"/>
</dbReference>
<feature type="disulfide bond" evidence="17">
    <location>
        <begin position="70"/>
        <end position="75"/>
    </location>
</feature>
<dbReference type="OrthoDB" id="2113341at2759"/>
<evidence type="ECO:0000256" key="14">
    <source>
        <dbReference type="PIRSR" id="PIRSR600823-2"/>
    </source>
</evidence>